<evidence type="ECO:0000256" key="1">
    <source>
        <dbReference type="SAM" id="MobiDB-lite"/>
    </source>
</evidence>
<dbReference type="InterPro" id="IPR048367">
    <property type="entry name" value="TNP-like_RNaseH_C"/>
</dbReference>
<dbReference type="OrthoDB" id="6627680at2759"/>
<gene>
    <name evidence="4" type="primary">Hypp6357</name>
    <name evidence="4" type="ORF">BLAG_LOCUS5061</name>
</gene>
<dbReference type="AlphaFoldDB" id="A0A8J9YTE2"/>
<keyword evidence="5" id="KW-1185">Reference proteome</keyword>
<organism evidence="4 5">
    <name type="scientific">Branchiostoma lanceolatum</name>
    <name type="common">Common lancelet</name>
    <name type="synonym">Amphioxus lanceolatum</name>
    <dbReference type="NCBI Taxonomy" id="7740"/>
    <lineage>
        <taxon>Eukaryota</taxon>
        <taxon>Metazoa</taxon>
        <taxon>Chordata</taxon>
        <taxon>Cephalochordata</taxon>
        <taxon>Leptocardii</taxon>
        <taxon>Amphioxiformes</taxon>
        <taxon>Branchiostomatidae</taxon>
        <taxon>Branchiostoma</taxon>
    </lineage>
</organism>
<evidence type="ECO:0000256" key="2">
    <source>
        <dbReference type="SAM" id="SignalP"/>
    </source>
</evidence>
<protein>
    <submittedName>
        <fullName evidence="4">Hypp6357 protein</fullName>
    </submittedName>
</protein>
<feature type="region of interest" description="Disordered" evidence="1">
    <location>
        <begin position="180"/>
        <end position="205"/>
    </location>
</feature>
<reference evidence="4" key="1">
    <citation type="submission" date="2022-01" db="EMBL/GenBank/DDBJ databases">
        <authorList>
            <person name="Braso-Vives M."/>
        </authorList>
    </citation>
    <scope>NUCLEOTIDE SEQUENCE</scope>
</reference>
<dbReference type="EMBL" id="OV696697">
    <property type="protein sequence ID" value="CAH1241399.1"/>
    <property type="molecule type" value="Genomic_DNA"/>
</dbReference>
<dbReference type="Proteomes" id="UP000838412">
    <property type="component" value="Chromosome 12"/>
</dbReference>
<evidence type="ECO:0000313" key="5">
    <source>
        <dbReference type="Proteomes" id="UP000838412"/>
    </source>
</evidence>
<proteinExistence type="predicted"/>
<accession>A0A8J9YTE2</accession>
<dbReference type="Pfam" id="PF21789">
    <property type="entry name" value="TNP-like_RNaseH_C"/>
    <property type="match status" value="1"/>
</dbReference>
<feature type="signal peptide" evidence="2">
    <location>
        <begin position="1"/>
        <end position="28"/>
    </location>
</feature>
<name>A0A8J9YTE2_BRALA</name>
<evidence type="ECO:0000313" key="4">
    <source>
        <dbReference type="EMBL" id="CAH1241399.1"/>
    </source>
</evidence>
<keyword evidence="2" id="KW-0732">Signal</keyword>
<feature type="domain" description="Transposable element P transposase-like RNase H C-terminal" evidence="3">
    <location>
        <begin position="129"/>
        <end position="155"/>
    </location>
</feature>
<feature type="chain" id="PRO_5035480720" evidence="2">
    <location>
        <begin position="29"/>
        <end position="205"/>
    </location>
</feature>
<evidence type="ECO:0000259" key="3">
    <source>
        <dbReference type="Pfam" id="PF21789"/>
    </source>
</evidence>
<sequence length="205" mass="22554">MQYPSVLVLRGLQCLCLLVVLALQTARGNQPSTDLPRDLSKYYWKTVTVLAKTGSHNIGLEDMSGQAERDPYTLLMNLKAALTLLLAVEELGALTEDGVDVPEEVVDVVAGGEVMLLQEDGVTYVLSDKLNQDPLEQHFAKQRRRCGANEHPTVLEYGRNEINIQVAGAMLDAVRPRGSNCGGRANDAQIDLNDDTPLAKRQRKR</sequence>